<reference evidence="1" key="1">
    <citation type="submission" date="2022-01" db="EMBL/GenBank/DDBJ databases">
        <title>Novel bile acid biosynthetic pathways are enriched in the microbiome of centenarians.</title>
        <authorList>
            <person name="Sato Y."/>
            <person name="Atarashi K."/>
            <person name="Plichta R.D."/>
            <person name="Arai Y."/>
            <person name="Sasajima S."/>
            <person name="Kearney M.S."/>
            <person name="Suda W."/>
            <person name="Takeshita K."/>
            <person name="Sasaki T."/>
            <person name="Okamoto S."/>
            <person name="Skelly N.A."/>
            <person name="Okamura Y."/>
            <person name="Vlamakis H."/>
            <person name="Li Y."/>
            <person name="Tanoue T."/>
            <person name="Takei H."/>
            <person name="Nittono H."/>
            <person name="Narushima S."/>
            <person name="Irie J."/>
            <person name="Itoh H."/>
            <person name="Moriya K."/>
            <person name="Sugiura Y."/>
            <person name="Suematsu M."/>
            <person name="Moritoki N."/>
            <person name="Shibata S."/>
            <person name="Littman R.D."/>
            <person name="Fischbach A.M."/>
            <person name="Uwamino Y."/>
            <person name="Inoue T."/>
            <person name="Honda A."/>
            <person name="Hattori M."/>
            <person name="Murai T."/>
            <person name="Xavier J.R."/>
            <person name="Hirose N."/>
            <person name="Honda K."/>
        </authorList>
    </citation>
    <scope>NUCLEOTIDE SEQUENCE</scope>
    <source>
        <strain evidence="1">CE91-St7</strain>
    </source>
</reference>
<proteinExistence type="predicted"/>
<organism evidence="1 2">
    <name type="scientific">Phocaeicola dorei</name>
    <dbReference type="NCBI Taxonomy" id="357276"/>
    <lineage>
        <taxon>Bacteria</taxon>
        <taxon>Pseudomonadati</taxon>
        <taxon>Bacteroidota</taxon>
        <taxon>Bacteroidia</taxon>
        <taxon>Bacteroidales</taxon>
        <taxon>Bacteroidaceae</taxon>
        <taxon>Phocaeicola</taxon>
    </lineage>
</organism>
<dbReference type="AlphaFoldDB" id="A0AA37KJK7"/>
<gene>
    <name evidence="1" type="ORF">CE91St7_27490</name>
</gene>
<dbReference type="RefSeq" id="WP_217804170.1">
    <property type="nucleotide sequence ID" value="NZ_BQOA01000001.1"/>
</dbReference>
<protein>
    <recommendedName>
        <fullName evidence="3">TIGR04150 pseudo-rSAM protein</fullName>
    </recommendedName>
</protein>
<accession>A0AA37KJK7</accession>
<dbReference type="Proteomes" id="UP001055104">
    <property type="component" value="Unassembled WGS sequence"/>
</dbReference>
<evidence type="ECO:0000313" key="1">
    <source>
        <dbReference type="EMBL" id="GKH81865.1"/>
    </source>
</evidence>
<evidence type="ECO:0008006" key="3">
    <source>
        <dbReference type="Google" id="ProtNLM"/>
    </source>
</evidence>
<evidence type="ECO:0000313" key="2">
    <source>
        <dbReference type="Proteomes" id="UP001055104"/>
    </source>
</evidence>
<dbReference type="EMBL" id="BQOB01000001">
    <property type="protein sequence ID" value="GKH81865.1"/>
    <property type="molecule type" value="Genomic_DNA"/>
</dbReference>
<name>A0AA37KJK7_9BACT</name>
<comment type="caution">
    <text evidence="1">The sequence shown here is derived from an EMBL/GenBank/DDBJ whole genome shotgun (WGS) entry which is preliminary data.</text>
</comment>
<sequence>MKYFCVFPHCYVNANADSVLVINPHTKQYVYSVSLTIVESFTNNKNSYSYCILDEQDQFYIDALSKHLGYIIESIFPPYYPNPKISFVSSMGKEKRALGYNTGWNIPSFIKSVSFHFNNRNLRLPQNILFSQLEYPKQDEISYKTNKQLWNEIFTVLSNSPIEIITLCGDIDELLLDTLDKIEQIYCNRVVIRTAICEYEKAKNILCKYSNLKIELVVNNITVLNKLLETNNVPYNDITFTIPLLSLDDFKSLDTVNLQVKYVPLVYDIKLQSELIEQILLNLDDILNSSTSIEDILIKGIINSNFWGSVIIKRDGLLYVADEFIGNTIHESIYSLLNKWLQKSQNSWMMTRNKYSACKKCLFVQLCPNISIYEKQGILKRACLESVHTNIVTLLSSNYK</sequence>